<organism evidence="1">
    <name type="scientific">Ixodes ricinus</name>
    <name type="common">Common tick</name>
    <name type="synonym">Acarus ricinus</name>
    <dbReference type="NCBI Taxonomy" id="34613"/>
    <lineage>
        <taxon>Eukaryota</taxon>
        <taxon>Metazoa</taxon>
        <taxon>Ecdysozoa</taxon>
        <taxon>Arthropoda</taxon>
        <taxon>Chelicerata</taxon>
        <taxon>Arachnida</taxon>
        <taxon>Acari</taxon>
        <taxon>Parasitiformes</taxon>
        <taxon>Ixodida</taxon>
        <taxon>Ixodoidea</taxon>
        <taxon>Ixodidae</taxon>
        <taxon>Ixodinae</taxon>
        <taxon>Ixodes</taxon>
    </lineage>
</organism>
<feature type="non-terminal residue" evidence="1">
    <location>
        <position position="1"/>
    </location>
</feature>
<sequence length="129" mass="14335">SNVVISHGNIEGNLEEPKHQIQAGSLFDICQKRVRIPRPTQIAKTGRSKKKYLSEPPRVKWTCLANQSQLLVQGWLSPVPLGGCFLASQVQVAVGGLPPYQGRSSNHLMGFMLNERMQKSQNKTLKVKT</sequence>
<proteinExistence type="evidence at transcript level"/>
<protein>
    <submittedName>
        <fullName evidence="1">Putative secreted salivary gland peptide</fullName>
    </submittedName>
</protein>
<accession>A0A090X959</accession>
<reference evidence="1" key="1">
    <citation type="journal article" date="2015" name="PLoS Negl. Trop. Dis.">
        <title>Deep Sequencing Analysis of the Ixodes ricinus Haemocytome.</title>
        <authorList>
            <person name="Kotsyfakis M."/>
            <person name="Kopacek P."/>
            <person name="Franta Z."/>
            <person name="Pedra J.H."/>
            <person name="Ribeiro J.M."/>
        </authorList>
    </citation>
    <scope>NUCLEOTIDE SEQUENCE</scope>
</reference>
<evidence type="ECO:0000313" key="1">
    <source>
        <dbReference type="EMBL" id="JAC92404.1"/>
    </source>
</evidence>
<dbReference type="EMBL" id="GBIH01002306">
    <property type="protein sequence ID" value="JAC92404.1"/>
    <property type="molecule type" value="mRNA"/>
</dbReference>
<dbReference type="AlphaFoldDB" id="A0A090X959"/>
<name>A0A090X959_IXORI</name>